<dbReference type="Proteomes" id="UP000887566">
    <property type="component" value="Unplaced"/>
</dbReference>
<keyword evidence="1" id="KW-0732">Signal</keyword>
<dbReference type="AlphaFoldDB" id="A0A914VAG7"/>
<accession>A0A914VAG7</accession>
<feature type="signal peptide" evidence="1">
    <location>
        <begin position="1"/>
        <end position="20"/>
    </location>
</feature>
<reference evidence="3" key="1">
    <citation type="submission" date="2022-11" db="UniProtKB">
        <authorList>
            <consortium name="WormBaseParasite"/>
        </authorList>
    </citation>
    <scope>IDENTIFICATION</scope>
</reference>
<dbReference type="WBParaSite" id="PSAMB.scaffold1707size28553.g14509.t1">
    <property type="protein sequence ID" value="PSAMB.scaffold1707size28553.g14509.t1"/>
    <property type="gene ID" value="PSAMB.scaffold1707size28553.g14509"/>
</dbReference>
<feature type="chain" id="PRO_5037171539" evidence="1">
    <location>
        <begin position="21"/>
        <end position="139"/>
    </location>
</feature>
<proteinExistence type="predicted"/>
<keyword evidence="2" id="KW-1185">Reference proteome</keyword>
<name>A0A914VAG7_9BILA</name>
<sequence>MFFAFLSLFLIFHRLVSISGLPLLMLKTEASQECTLSALLLDGREEDEYCNLMMLLRQRINSPQVQIEESMNENTRQLALDAFNRPNRNVDDIETCPATDSICKLEGNRLCICPSQYVCEPIGDSDVHRCEMLAFFARG</sequence>
<organism evidence="2 3">
    <name type="scientific">Plectus sambesii</name>
    <dbReference type="NCBI Taxonomy" id="2011161"/>
    <lineage>
        <taxon>Eukaryota</taxon>
        <taxon>Metazoa</taxon>
        <taxon>Ecdysozoa</taxon>
        <taxon>Nematoda</taxon>
        <taxon>Chromadorea</taxon>
        <taxon>Plectida</taxon>
        <taxon>Plectina</taxon>
        <taxon>Plectoidea</taxon>
        <taxon>Plectidae</taxon>
        <taxon>Plectus</taxon>
    </lineage>
</organism>
<protein>
    <submittedName>
        <fullName evidence="3">Uncharacterized protein</fullName>
    </submittedName>
</protein>
<evidence type="ECO:0000313" key="2">
    <source>
        <dbReference type="Proteomes" id="UP000887566"/>
    </source>
</evidence>
<evidence type="ECO:0000313" key="3">
    <source>
        <dbReference type="WBParaSite" id="PSAMB.scaffold1707size28553.g14509.t1"/>
    </source>
</evidence>
<evidence type="ECO:0000256" key="1">
    <source>
        <dbReference type="SAM" id="SignalP"/>
    </source>
</evidence>